<dbReference type="Proteomes" id="UP000053411">
    <property type="component" value="Unassembled WGS sequence"/>
</dbReference>
<feature type="domain" description="Alpha/beta hydrolase fold-3" evidence="2">
    <location>
        <begin position="108"/>
        <end position="314"/>
    </location>
</feature>
<dbReference type="GO" id="GO:0016787">
    <property type="term" value="F:hydrolase activity"/>
    <property type="evidence" value="ECO:0007669"/>
    <property type="project" value="UniProtKB-KW"/>
</dbReference>
<dbReference type="Pfam" id="PF07859">
    <property type="entry name" value="Abhydrolase_3"/>
    <property type="match status" value="1"/>
</dbReference>
<keyword evidence="4" id="KW-1185">Reference proteome</keyword>
<dbReference type="RefSeq" id="XP_016630615.1">
    <property type="nucleotide sequence ID" value="XM_016778255.1"/>
</dbReference>
<dbReference type="InterPro" id="IPR013094">
    <property type="entry name" value="AB_hydrolase_3"/>
</dbReference>
<name>A0A0D2JSP7_9EURO</name>
<sequence>MTSYETATANQPTSDAHYDISKFERSRVSEPTVKLIQDLSAASQKDVKWWEVGAAQYRRLRAEGQTAFPPPVLLDRAITLKIPSRQPGRDIACRVIKSANDSVRGVFLHFHGGGFVLGSAKGQDLLLSYMAETTGLVFVSVEYRLAPEYVYPAAIEDCEDAADWLVANSAEKFQGELCFLGGESAGATLAASTILHLKRREAHGTIRGVVLNYGCFDFSMLSSIRLTPDGTPILASQDAQRFLDTYLNNMSCEDRKKGNVSPLYNDLTGLCPAIFIVGTEDALVDDSVLMYFRWLRSGNEAVLKFVTGAPHGFMVFDGSVVQVAETGWRDMVEFLQFQLEKERH</sequence>
<dbReference type="AlphaFoldDB" id="A0A0D2JSP7"/>
<dbReference type="PANTHER" id="PTHR48081:SF8">
    <property type="entry name" value="ALPHA_BETA HYDROLASE FOLD-3 DOMAIN-CONTAINING PROTEIN-RELATED"/>
    <property type="match status" value="1"/>
</dbReference>
<dbReference type="OrthoDB" id="408631at2759"/>
<accession>A0A0D2JSP7</accession>
<gene>
    <name evidence="3" type="ORF">Z520_07758</name>
</gene>
<evidence type="ECO:0000313" key="3">
    <source>
        <dbReference type="EMBL" id="KIX96492.1"/>
    </source>
</evidence>
<dbReference type="InterPro" id="IPR029058">
    <property type="entry name" value="AB_hydrolase_fold"/>
</dbReference>
<dbReference type="PANTHER" id="PTHR48081">
    <property type="entry name" value="AB HYDROLASE SUPERFAMILY PROTEIN C4A8.06C"/>
    <property type="match status" value="1"/>
</dbReference>
<dbReference type="InterPro" id="IPR050300">
    <property type="entry name" value="GDXG_lipolytic_enzyme"/>
</dbReference>
<reference evidence="3 4" key="1">
    <citation type="submission" date="2015-01" db="EMBL/GenBank/DDBJ databases">
        <title>The Genome Sequence of Fonsecaea multimorphosa CBS 102226.</title>
        <authorList>
            <consortium name="The Broad Institute Genomics Platform"/>
            <person name="Cuomo C."/>
            <person name="de Hoog S."/>
            <person name="Gorbushina A."/>
            <person name="Stielow B."/>
            <person name="Teixiera M."/>
            <person name="Abouelleil A."/>
            <person name="Chapman S.B."/>
            <person name="Priest M."/>
            <person name="Young S.K."/>
            <person name="Wortman J."/>
            <person name="Nusbaum C."/>
            <person name="Birren B."/>
        </authorList>
    </citation>
    <scope>NUCLEOTIDE SEQUENCE [LARGE SCALE GENOMIC DNA]</scope>
    <source>
        <strain evidence="3 4">CBS 102226</strain>
    </source>
</reference>
<dbReference type="Gene3D" id="3.40.50.1820">
    <property type="entry name" value="alpha/beta hydrolase"/>
    <property type="match status" value="1"/>
</dbReference>
<dbReference type="EMBL" id="KN848077">
    <property type="protein sequence ID" value="KIX96492.1"/>
    <property type="molecule type" value="Genomic_DNA"/>
</dbReference>
<evidence type="ECO:0000256" key="1">
    <source>
        <dbReference type="ARBA" id="ARBA00022801"/>
    </source>
</evidence>
<evidence type="ECO:0000313" key="4">
    <source>
        <dbReference type="Proteomes" id="UP000053411"/>
    </source>
</evidence>
<protein>
    <recommendedName>
        <fullName evidence="2">Alpha/beta hydrolase fold-3 domain-containing protein</fullName>
    </recommendedName>
</protein>
<keyword evidence="1" id="KW-0378">Hydrolase</keyword>
<proteinExistence type="predicted"/>
<organism evidence="3 4">
    <name type="scientific">Fonsecaea multimorphosa CBS 102226</name>
    <dbReference type="NCBI Taxonomy" id="1442371"/>
    <lineage>
        <taxon>Eukaryota</taxon>
        <taxon>Fungi</taxon>
        <taxon>Dikarya</taxon>
        <taxon>Ascomycota</taxon>
        <taxon>Pezizomycotina</taxon>
        <taxon>Eurotiomycetes</taxon>
        <taxon>Chaetothyriomycetidae</taxon>
        <taxon>Chaetothyriales</taxon>
        <taxon>Herpotrichiellaceae</taxon>
        <taxon>Fonsecaea</taxon>
    </lineage>
</organism>
<evidence type="ECO:0000259" key="2">
    <source>
        <dbReference type="Pfam" id="PF07859"/>
    </source>
</evidence>
<dbReference type="GeneID" id="27713504"/>
<dbReference type="STRING" id="1442371.A0A0D2JSP7"/>
<dbReference type="VEuPathDB" id="FungiDB:Z520_07758"/>
<dbReference type="SUPFAM" id="SSF53474">
    <property type="entry name" value="alpha/beta-Hydrolases"/>
    <property type="match status" value="1"/>
</dbReference>